<dbReference type="SUPFAM" id="SSF47113">
    <property type="entry name" value="Histone-fold"/>
    <property type="match status" value="1"/>
</dbReference>
<dbReference type="CDD" id="cd08048">
    <property type="entry name" value="HFD_TAF11"/>
    <property type="match status" value="1"/>
</dbReference>
<feature type="domain" description="TAFII28-like protein" evidence="8">
    <location>
        <begin position="146"/>
        <end position="230"/>
    </location>
</feature>
<feature type="compositionally biased region" description="Low complexity" evidence="7">
    <location>
        <begin position="68"/>
        <end position="79"/>
    </location>
</feature>
<sequence>MIPTKRSSHYNHASPPAATNRGSPMYSPPYESSPSYPHKRNASSRRSSTGTSRQGSVEMDRTADEDSNTPTTSRSNSTTFVTPQQLEQQQASTTINTSQQDTSTAALDGTNDKDDVDPDEDDKDELVLDDDMHVQMEKAKEDMKYLLENFTDEQLQRYEAYRRSALNRTNVKRLVSQVINQQCSQTMAFVVAGFSKVYVGEIVEMAREVMEEWGQSGPIRPDHIREAHRRYKQTSSSSVIGKKMLKR</sequence>
<dbReference type="Proteomes" id="UP000193560">
    <property type="component" value="Unassembled WGS sequence"/>
</dbReference>
<dbReference type="FunFam" id="1.10.20.10:FF:000061">
    <property type="entry name" value="TFIID subunit"/>
    <property type="match status" value="1"/>
</dbReference>
<evidence type="ECO:0000313" key="10">
    <source>
        <dbReference type="Proteomes" id="UP000193560"/>
    </source>
</evidence>
<accession>A0A1X2HKG5</accession>
<keyword evidence="5" id="KW-0539">Nucleus</keyword>
<evidence type="ECO:0000259" key="8">
    <source>
        <dbReference type="Pfam" id="PF04719"/>
    </source>
</evidence>
<evidence type="ECO:0000256" key="2">
    <source>
        <dbReference type="ARBA" id="ARBA00009788"/>
    </source>
</evidence>
<feature type="compositionally biased region" description="Polar residues" evidence="7">
    <location>
        <begin position="80"/>
        <end position="105"/>
    </location>
</feature>
<keyword evidence="3" id="KW-0805">Transcription regulation</keyword>
<dbReference type="InterPro" id="IPR006809">
    <property type="entry name" value="TAFII28_dom"/>
</dbReference>
<evidence type="ECO:0000256" key="3">
    <source>
        <dbReference type="ARBA" id="ARBA00023015"/>
    </source>
</evidence>
<comment type="similarity">
    <text evidence="2">Belongs to the TAF11 family.</text>
</comment>
<dbReference type="GO" id="GO:0005669">
    <property type="term" value="C:transcription factor TFIID complex"/>
    <property type="evidence" value="ECO:0007669"/>
    <property type="project" value="InterPro"/>
</dbReference>
<dbReference type="GO" id="GO:0046982">
    <property type="term" value="F:protein heterodimerization activity"/>
    <property type="evidence" value="ECO:0007669"/>
    <property type="project" value="InterPro"/>
</dbReference>
<dbReference type="InterPro" id="IPR045127">
    <property type="entry name" value="TAF11-like"/>
</dbReference>
<feature type="compositionally biased region" description="Acidic residues" evidence="7">
    <location>
        <begin position="114"/>
        <end position="124"/>
    </location>
</feature>
<dbReference type="GO" id="GO:0051123">
    <property type="term" value="P:RNA polymerase II preinitiation complex assembly"/>
    <property type="evidence" value="ECO:0007669"/>
    <property type="project" value="InterPro"/>
</dbReference>
<dbReference type="GO" id="GO:0016251">
    <property type="term" value="F:RNA polymerase II general transcription initiation factor activity"/>
    <property type="evidence" value="ECO:0007669"/>
    <property type="project" value="TreeGrafter"/>
</dbReference>
<evidence type="ECO:0000256" key="7">
    <source>
        <dbReference type="SAM" id="MobiDB-lite"/>
    </source>
</evidence>
<feature type="region of interest" description="Disordered" evidence="7">
    <location>
        <begin position="1"/>
        <end position="124"/>
    </location>
</feature>
<keyword evidence="4" id="KW-0804">Transcription</keyword>
<evidence type="ECO:0000256" key="6">
    <source>
        <dbReference type="ARBA" id="ARBA00072882"/>
    </source>
</evidence>
<dbReference type="Pfam" id="PF04719">
    <property type="entry name" value="TAFII28"/>
    <property type="match status" value="1"/>
</dbReference>
<reference evidence="9 10" key="1">
    <citation type="submission" date="2016-07" db="EMBL/GenBank/DDBJ databases">
        <title>Pervasive Adenine N6-methylation of Active Genes in Fungi.</title>
        <authorList>
            <consortium name="DOE Joint Genome Institute"/>
            <person name="Mondo S.J."/>
            <person name="Dannebaum R.O."/>
            <person name="Kuo R.C."/>
            <person name="Labutti K."/>
            <person name="Haridas S."/>
            <person name="Kuo A."/>
            <person name="Salamov A."/>
            <person name="Ahrendt S.R."/>
            <person name="Lipzen A."/>
            <person name="Sullivan W."/>
            <person name="Andreopoulos W.B."/>
            <person name="Clum A."/>
            <person name="Lindquist E."/>
            <person name="Daum C."/>
            <person name="Ramamoorthy G.K."/>
            <person name="Gryganskyi A."/>
            <person name="Culley D."/>
            <person name="Magnuson J.K."/>
            <person name="James T.Y."/>
            <person name="O'Malley M.A."/>
            <person name="Stajich J.E."/>
            <person name="Spatafora J.W."/>
            <person name="Visel A."/>
            <person name="Grigoriev I.V."/>
        </authorList>
    </citation>
    <scope>NUCLEOTIDE SEQUENCE [LARGE SCALE GENOMIC DNA]</scope>
    <source>
        <strain evidence="9 10">NRRL 1336</strain>
    </source>
</reference>
<comment type="subcellular location">
    <subcellularLocation>
        <location evidence="1">Nucleus</location>
    </subcellularLocation>
</comment>
<dbReference type="InterPro" id="IPR009072">
    <property type="entry name" value="Histone-fold"/>
</dbReference>
<proteinExistence type="inferred from homology"/>
<keyword evidence="10" id="KW-1185">Reference proteome</keyword>
<name>A0A1X2HKG5_9FUNG</name>
<gene>
    <name evidence="9" type="ORF">BCR42DRAFT_430039</name>
</gene>
<dbReference type="PANTHER" id="PTHR13218">
    <property type="entry name" value="TRANSCRIPTION INITIATION FACTOR TFIID SUBUNIT 11-RELATED"/>
    <property type="match status" value="1"/>
</dbReference>
<dbReference type="OrthoDB" id="28335at2759"/>
<evidence type="ECO:0000256" key="5">
    <source>
        <dbReference type="ARBA" id="ARBA00023242"/>
    </source>
</evidence>
<evidence type="ECO:0000256" key="4">
    <source>
        <dbReference type="ARBA" id="ARBA00023163"/>
    </source>
</evidence>
<evidence type="ECO:0000313" key="9">
    <source>
        <dbReference type="EMBL" id="ORY99840.1"/>
    </source>
</evidence>
<dbReference type="AlphaFoldDB" id="A0A1X2HKG5"/>
<protein>
    <recommendedName>
        <fullName evidence="6">Transcription initiation factor TFIID subunit 11</fullName>
    </recommendedName>
</protein>
<dbReference type="EMBL" id="MCGE01000058">
    <property type="protein sequence ID" value="ORY99840.1"/>
    <property type="molecule type" value="Genomic_DNA"/>
</dbReference>
<evidence type="ECO:0000256" key="1">
    <source>
        <dbReference type="ARBA" id="ARBA00004123"/>
    </source>
</evidence>
<feature type="compositionally biased region" description="Low complexity" evidence="7">
    <location>
        <begin position="44"/>
        <end position="56"/>
    </location>
</feature>
<organism evidence="9 10">
    <name type="scientific">Absidia repens</name>
    <dbReference type="NCBI Taxonomy" id="90262"/>
    <lineage>
        <taxon>Eukaryota</taxon>
        <taxon>Fungi</taxon>
        <taxon>Fungi incertae sedis</taxon>
        <taxon>Mucoromycota</taxon>
        <taxon>Mucoromycotina</taxon>
        <taxon>Mucoromycetes</taxon>
        <taxon>Mucorales</taxon>
        <taxon>Cunninghamellaceae</taxon>
        <taxon>Absidia</taxon>
    </lineage>
</organism>
<dbReference type="STRING" id="90262.A0A1X2HKG5"/>
<comment type="caution">
    <text evidence="9">The sequence shown here is derived from an EMBL/GenBank/DDBJ whole genome shotgun (WGS) entry which is preliminary data.</text>
</comment>
<dbReference type="Gene3D" id="1.10.20.10">
    <property type="entry name" value="Histone, subunit A"/>
    <property type="match status" value="1"/>
</dbReference>
<dbReference type="PANTHER" id="PTHR13218:SF8">
    <property type="entry name" value="TRANSCRIPTION INITIATION FACTOR TFIID SUBUNIT 11"/>
    <property type="match status" value="1"/>
</dbReference>
<feature type="compositionally biased region" description="Low complexity" evidence="7">
    <location>
        <begin position="23"/>
        <end position="36"/>
    </location>
</feature>